<dbReference type="SMART" id="SM00448">
    <property type="entry name" value="REC"/>
    <property type="match status" value="1"/>
</dbReference>
<dbReference type="InterPro" id="IPR001789">
    <property type="entry name" value="Sig_transdc_resp-reg_receiver"/>
</dbReference>
<dbReference type="Pfam" id="PF00196">
    <property type="entry name" value="GerE"/>
    <property type="match status" value="1"/>
</dbReference>
<evidence type="ECO:0000313" key="11">
    <source>
        <dbReference type="Proteomes" id="UP000614200"/>
    </source>
</evidence>
<proteinExistence type="predicted"/>
<keyword evidence="11" id="KW-1185">Reference proteome</keyword>
<keyword evidence="2 7" id="KW-0597">Phosphoprotein</keyword>
<evidence type="ECO:0000256" key="3">
    <source>
        <dbReference type="ARBA" id="ARBA00023015"/>
    </source>
</evidence>
<dbReference type="Pfam" id="PF00072">
    <property type="entry name" value="Response_reg"/>
    <property type="match status" value="1"/>
</dbReference>
<dbReference type="SMART" id="SM00421">
    <property type="entry name" value="HTH_LUXR"/>
    <property type="match status" value="1"/>
</dbReference>
<protein>
    <recommendedName>
        <fullName evidence="1">Stage 0 sporulation protein A homolog</fullName>
    </recommendedName>
</protein>
<comment type="function">
    <text evidence="6">May play the central regulatory role in sporulation. It may be an element of the effector pathway responsible for the activation of sporulation genes in response to nutritional stress. Spo0A may act in concert with spo0H (a sigma factor) to control the expression of some genes that are critical to the sporulation process.</text>
</comment>
<dbReference type="InterPro" id="IPR039420">
    <property type="entry name" value="WalR-like"/>
</dbReference>
<dbReference type="Proteomes" id="UP000614200">
    <property type="component" value="Unassembled WGS sequence"/>
</dbReference>
<dbReference type="SUPFAM" id="SSF46894">
    <property type="entry name" value="C-terminal effector domain of the bipartite response regulators"/>
    <property type="match status" value="1"/>
</dbReference>
<dbReference type="PANTHER" id="PTHR43214:SF40">
    <property type="entry name" value="TRANSCRIPTIONAL REGULATORY PROTEIN LNRK"/>
    <property type="match status" value="1"/>
</dbReference>
<comment type="caution">
    <text evidence="10">The sequence shown here is derived from an EMBL/GenBank/DDBJ whole genome shotgun (WGS) entry which is preliminary data.</text>
</comment>
<evidence type="ECO:0000256" key="4">
    <source>
        <dbReference type="ARBA" id="ARBA00023125"/>
    </source>
</evidence>
<feature type="domain" description="HTH luxR-type" evidence="8">
    <location>
        <begin position="144"/>
        <end position="209"/>
    </location>
</feature>
<dbReference type="InterPro" id="IPR016032">
    <property type="entry name" value="Sig_transdc_resp-reg_C-effctor"/>
</dbReference>
<dbReference type="SUPFAM" id="SSF52172">
    <property type="entry name" value="CheY-like"/>
    <property type="match status" value="1"/>
</dbReference>
<evidence type="ECO:0000256" key="7">
    <source>
        <dbReference type="PROSITE-ProRule" id="PRU00169"/>
    </source>
</evidence>
<keyword evidence="5" id="KW-0804">Transcription</keyword>
<dbReference type="EMBL" id="JADKNH010000006">
    <property type="protein sequence ID" value="MBF4693716.1"/>
    <property type="molecule type" value="Genomic_DNA"/>
</dbReference>
<evidence type="ECO:0000256" key="6">
    <source>
        <dbReference type="ARBA" id="ARBA00024867"/>
    </source>
</evidence>
<dbReference type="Gene3D" id="3.40.50.2300">
    <property type="match status" value="1"/>
</dbReference>
<gene>
    <name evidence="10" type="ORF">ISU02_11310</name>
</gene>
<dbReference type="PANTHER" id="PTHR43214">
    <property type="entry name" value="TWO-COMPONENT RESPONSE REGULATOR"/>
    <property type="match status" value="1"/>
</dbReference>
<dbReference type="PROSITE" id="PS50110">
    <property type="entry name" value="RESPONSE_REGULATORY"/>
    <property type="match status" value="1"/>
</dbReference>
<name>A0ABR9ZTB3_9FIRM</name>
<dbReference type="InterPro" id="IPR011006">
    <property type="entry name" value="CheY-like_superfamily"/>
</dbReference>
<reference evidence="10 11" key="1">
    <citation type="submission" date="2020-11" db="EMBL/GenBank/DDBJ databases">
        <title>Fusibacter basophilias sp. nov.</title>
        <authorList>
            <person name="Qiu D."/>
        </authorList>
    </citation>
    <scope>NUCLEOTIDE SEQUENCE [LARGE SCALE GENOMIC DNA]</scope>
    <source>
        <strain evidence="10 11">Q10-2</strain>
    </source>
</reference>
<dbReference type="CDD" id="cd17535">
    <property type="entry name" value="REC_NarL-like"/>
    <property type="match status" value="1"/>
</dbReference>
<dbReference type="RefSeq" id="WP_194701954.1">
    <property type="nucleotide sequence ID" value="NZ_JADKNH010000006.1"/>
</dbReference>
<dbReference type="InterPro" id="IPR058245">
    <property type="entry name" value="NreC/VraR/RcsB-like_REC"/>
</dbReference>
<evidence type="ECO:0000256" key="5">
    <source>
        <dbReference type="ARBA" id="ARBA00023163"/>
    </source>
</evidence>
<keyword evidence="4" id="KW-0238">DNA-binding</keyword>
<feature type="domain" description="Response regulatory" evidence="9">
    <location>
        <begin position="3"/>
        <end position="119"/>
    </location>
</feature>
<evidence type="ECO:0000259" key="9">
    <source>
        <dbReference type="PROSITE" id="PS50110"/>
    </source>
</evidence>
<dbReference type="PROSITE" id="PS50043">
    <property type="entry name" value="HTH_LUXR_2"/>
    <property type="match status" value="1"/>
</dbReference>
<dbReference type="InterPro" id="IPR000792">
    <property type="entry name" value="Tscrpt_reg_LuxR_C"/>
</dbReference>
<dbReference type="PRINTS" id="PR00038">
    <property type="entry name" value="HTHLUXR"/>
</dbReference>
<evidence type="ECO:0000259" key="8">
    <source>
        <dbReference type="PROSITE" id="PS50043"/>
    </source>
</evidence>
<dbReference type="CDD" id="cd06170">
    <property type="entry name" value="LuxR_C_like"/>
    <property type="match status" value="1"/>
</dbReference>
<organism evidence="10 11">
    <name type="scientific">Fusibacter ferrireducens</name>
    <dbReference type="NCBI Taxonomy" id="2785058"/>
    <lineage>
        <taxon>Bacteria</taxon>
        <taxon>Bacillati</taxon>
        <taxon>Bacillota</taxon>
        <taxon>Clostridia</taxon>
        <taxon>Eubacteriales</taxon>
        <taxon>Eubacteriales Family XII. Incertae Sedis</taxon>
        <taxon>Fusibacter</taxon>
    </lineage>
</organism>
<accession>A0ABR9ZTB3</accession>
<keyword evidence="3" id="KW-0805">Transcription regulation</keyword>
<feature type="modified residue" description="4-aspartylphosphate" evidence="7">
    <location>
        <position position="54"/>
    </location>
</feature>
<evidence type="ECO:0000256" key="2">
    <source>
        <dbReference type="ARBA" id="ARBA00022553"/>
    </source>
</evidence>
<evidence type="ECO:0000256" key="1">
    <source>
        <dbReference type="ARBA" id="ARBA00018672"/>
    </source>
</evidence>
<evidence type="ECO:0000313" key="10">
    <source>
        <dbReference type="EMBL" id="MBF4693716.1"/>
    </source>
</evidence>
<sequence>MIRLILVDDQLLLRESIAYLLENDEAIEVVGMGENGDEAVKLCETLNPDIVLMDIEMPTMDGVTATKIIKQKYPHIKVVILTTFENPDNIMESFVNNADGYIVKNISHKDLTRSIKCIYNGLTVIHESVKKIMVDRFKGLSNYKSQYQDILNEREIEIVKYIAAGYSNKEIGALMSFSQGTIKNNVSKILEKLEYSDRMQIAIFAIENGIV</sequence>